<protein>
    <submittedName>
        <fullName evidence="1">Uncharacterized protein</fullName>
    </submittedName>
</protein>
<accession>A0A316DXA0</accession>
<dbReference type="Proteomes" id="UP000245634">
    <property type="component" value="Unassembled WGS sequence"/>
</dbReference>
<gene>
    <name evidence="1" type="ORF">C7459_105223</name>
</gene>
<name>A0A316DXA0_9BACL</name>
<proteinExistence type="predicted"/>
<dbReference type="EMBL" id="QGGL01000005">
    <property type="protein sequence ID" value="PWK14464.1"/>
    <property type="molecule type" value="Genomic_DNA"/>
</dbReference>
<keyword evidence="2" id="KW-1185">Reference proteome</keyword>
<reference evidence="1 2" key="1">
    <citation type="submission" date="2018-05" db="EMBL/GenBank/DDBJ databases">
        <title>Genomic Encyclopedia of Type Strains, Phase IV (KMG-IV): sequencing the most valuable type-strain genomes for metagenomic binning, comparative biology and taxonomic classification.</title>
        <authorList>
            <person name="Goeker M."/>
        </authorList>
    </citation>
    <scope>NUCLEOTIDE SEQUENCE [LARGE SCALE GENOMIC DNA]</scope>
    <source>
        <strain evidence="1 2">DSM 18773</strain>
    </source>
</reference>
<dbReference type="RefSeq" id="WP_281272755.1">
    <property type="nucleotide sequence ID" value="NZ_QGGL01000005.1"/>
</dbReference>
<evidence type="ECO:0000313" key="1">
    <source>
        <dbReference type="EMBL" id="PWK14464.1"/>
    </source>
</evidence>
<sequence>MATLLLFLPRLFQFFGTFRGFYGFLRPFWPMISGMFGSRAAI</sequence>
<dbReference type="AlphaFoldDB" id="A0A316DXA0"/>
<organism evidence="1 2">
    <name type="scientific">Tumebacillus permanentifrigoris</name>
    <dbReference type="NCBI Taxonomy" id="378543"/>
    <lineage>
        <taxon>Bacteria</taxon>
        <taxon>Bacillati</taxon>
        <taxon>Bacillota</taxon>
        <taxon>Bacilli</taxon>
        <taxon>Bacillales</taxon>
        <taxon>Alicyclobacillaceae</taxon>
        <taxon>Tumebacillus</taxon>
    </lineage>
</organism>
<comment type="caution">
    <text evidence="1">The sequence shown here is derived from an EMBL/GenBank/DDBJ whole genome shotgun (WGS) entry which is preliminary data.</text>
</comment>
<evidence type="ECO:0000313" key="2">
    <source>
        <dbReference type="Proteomes" id="UP000245634"/>
    </source>
</evidence>